<reference evidence="10 11" key="1">
    <citation type="submission" date="2016-07" db="EMBL/GenBank/DDBJ databases">
        <title>Comparative genomics of the Campylobacter concisus group.</title>
        <authorList>
            <person name="Miller W.G."/>
            <person name="Yee E."/>
            <person name="Chapman M.H."/>
            <person name="Huynh S."/>
            <person name="Bono J.L."/>
            <person name="On S.L.W."/>
            <person name="StLeger J."/>
            <person name="Foster G."/>
            <person name="Parker C.T."/>
        </authorList>
    </citation>
    <scope>NUCLEOTIDE SEQUENCE [LARGE SCALE GENOMIC DNA]</scope>
    <source>
        <strain evidence="10 11">ATCC 33238</strain>
    </source>
</reference>
<dbReference type="Gene3D" id="1.10.1130.10">
    <property type="entry name" value="Flavocytochrome C3, Chain A"/>
    <property type="match status" value="1"/>
</dbReference>
<name>A0A6G5QQE0_CAMRE</name>
<evidence type="ECO:0000256" key="1">
    <source>
        <dbReference type="ARBA" id="ARBA00001926"/>
    </source>
</evidence>
<dbReference type="EMBL" id="CP012543">
    <property type="protein sequence ID" value="QCD47880.1"/>
    <property type="molecule type" value="Genomic_DNA"/>
</dbReference>
<comment type="subcellular location">
    <subcellularLocation>
        <location evidence="2">Cell envelope</location>
    </subcellularLocation>
</comment>
<dbReference type="GO" id="GO:0046872">
    <property type="term" value="F:metal ion binding"/>
    <property type="evidence" value="ECO:0007669"/>
    <property type="project" value="UniProtKB-KW"/>
</dbReference>
<proteinExistence type="predicted"/>
<keyword evidence="8" id="KW-0732">Signal</keyword>
<feature type="chain" id="PRO_5026332276" evidence="8">
    <location>
        <begin position="22"/>
        <end position="146"/>
    </location>
</feature>
<feature type="signal peptide" evidence="8">
    <location>
        <begin position="1"/>
        <end position="21"/>
    </location>
</feature>
<dbReference type="Proteomes" id="UP000502377">
    <property type="component" value="Chromosome"/>
</dbReference>
<dbReference type="InterPro" id="IPR012286">
    <property type="entry name" value="Tetrahaem_cytochrome"/>
</dbReference>
<evidence type="ECO:0000256" key="5">
    <source>
        <dbReference type="ARBA" id="ARBA00022723"/>
    </source>
</evidence>
<gene>
    <name evidence="10" type="ORF">CRECT_2294</name>
</gene>
<keyword evidence="5" id="KW-0479">Metal-binding</keyword>
<keyword evidence="7" id="KW-0408">Iron</keyword>
<evidence type="ECO:0000313" key="11">
    <source>
        <dbReference type="Proteomes" id="UP000502377"/>
    </source>
</evidence>
<dbReference type="RefSeq" id="WP_002944092.1">
    <property type="nucleotide sequence ID" value="NZ_CP012543.1"/>
</dbReference>
<evidence type="ECO:0000313" key="10">
    <source>
        <dbReference type="EMBL" id="QCD47880.1"/>
    </source>
</evidence>
<accession>A0A6G5QQE0</accession>
<comment type="cofactor">
    <cofactor evidence="1">
        <name>heme c</name>
        <dbReference type="ChEBI" id="CHEBI:61717"/>
    </cofactor>
</comment>
<evidence type="ECO:0000256" key="8">
    <source>
        <dbReference type="SAM" id="SignalP"/>
    </source>
</evidence>
<dbReference type="AlphaFoldDB" id="A0A6G5QQE0"/>
<keyword evidence="3" id="KW-0813">Transport</keyword>
<dbReference type="GO" id="GO:0030313">
    <property type="term" value="C:cell envelope"/>
    <property type="evidence" value="ECO:0007669"/>
    <property type="project" value="UniProtKB-SubCell"/>
</dbReference>
<dbReference type="KEGG" id="crx:CRECT_2294"/>
<evidence type="ECO:0000256" key="4">
    <source>
        <dbReference type="ARBA" id="ARBA00022617"/>
    </source>
</evidence>
<evidence type="ECO:0000256" key="7">
    <source>
        <dbReference type="ARBA" id="ARBA00023004"/>
    </source>
</evidence>
<organism evidence="10 11">
    <name type="scientific">Campylobacter rectus</name>
    <name type="common">Wolinella recta</name>
    <dbReference type="NCBI Taxonomy" id="203"/>
    <lineage>
        <taxon>Bacteria</taxon>
        <taxon>Pseudomonadati</taxon>
        <taxon>Campylobacterota</taxon>
        <taxon>Epsilonproteobacteria</taxon>
        <taxon>Campylobacterales</taxon>
        <taxon>Campylobacteraceae</taxon>
        <taxon>Campylobacter</taxon>
    </lineage>
</organism>
<evidence type="ECO:0000256" key="6">
    <source>
        <dbReference type="ARBA" id="ARBA00022982"/>
    </source>
</evidence>
<keyword evidence="4" id="KW-0349">Heme</keyword>
<keyword evidence="6" id="KW-0249">Electron transport</keyword>
<dbReference type="SUPFAM" id="SSF48695">
    <property type="entry name" value="Multiheme cytochromes"/>
    <property type="match status" value="1"/>
</dbReference>
<dbReference type="InterPro" id="IPR036280">
    <property type="entry name" value="Multihaem_cyt_sf"/>
</dbReference>
<dbReference type="Pfam" id="PF14537">
    <property type="entry name" value="Cytochrom_c3_2"/>
    <property type="match status" value="1"/>
</dbReference>
<feature type="domain" description="Tetrahaem cytochrome" evidence="9">
    <location>
        <begin position="50"/>
        <end position="135"/>
    </location>
</feature>
<protein>
    <submittedName>
        <fullName evidence="10">Cytochrome c3</fullName>
    </submittedName>
</protein>
<evidence type="ECO:0000259" key="9">
    <source>
        <dbReference type="Pfam" id="PF14537"/>
    </source>
</evidence>
<evidence type="ECO:0000256" key="2">
    <source>
        <dbReference type="ARBA" id="ARBA00004196"/>
    </source>
</evidence>
<evidence type="ECO:0000256" key="3">
    <source>
        <dbReference type="ARBA" id="ARBA00022448"/>
    </source>
</evidence>
<sequence>MKHKAFLALCASVLLCSFAFSAEAVGAKITSLVDLNVTDELRAKHPLKPHHEKLSFTCLDCHEGQGNDASKFKSIGDKGCLSCHGDKKKIAKRLEYMDLLKANPHNSVHDGPTLYCDECHNEHKKSTNMCTECHEHEVLQWMGVTP</sequence>